<evidence type="ECO:0000256" key="2">
    <source>
        <dbReference type="SAM" id="MobiDB-lite"/>
    </source>
</evidence>
<accession>M7ZQK3</accession>
<dbReference type="InterPro" id="IPR032675">
    <property type="entry name" value="LRR_dom_sf"/>
</dbReference>
<dbReference type="InterPro" id="IPR055357">
    <property type="entry name" value="LRR_At1g61320_AtMIF1"/>
</dbReference>
<keyword evidence="1" id="KW-0175">Coiled coil</keyword>
<dbReference type="EMBL" id="KD180409">
    <property type="protein sequence ID" value="EMS54630.1"/>
    <property type="molecule type" value="Genomic_DNA"/>
</dbReference>
<feature type="compositionally biased region" description="Low complexity" evidence="2">
    <location>
        <begin position="134"/>
        <end position="158"/>
    </location>
</feature>
<gene>
    <name evidence="4" type="ORF">TRIUR3_12415</name>
</gene>
<dbReference type="SUPFAM" id="SSF52047">
    <property type="entry name" value="RNI-like"/>
    <property type="match status" value="1"/>
</dbReference>
<feature type="compositionally biased region" description="Basic and acidic residues" evidence="2">
    <location>
        <begin position="180"/>
        <end position="190"/>
    </location>
</feature>
<protein>
    <recommendedName>
        <fullName evidence="3">At1g61320/AtMIF1 LRR domain-containing protein</fullName>
    </recommendedName>
</protein>
<dbReference type="STRING" id="4572.M7ZQK3"/>
<dbReference type="Pfam" id="PF23622">
    <property type="entry name" value="LRR_At1g61320_AtMIF1"/>
    <property type="match status" value="1"/>
</dbReference>
<dbReference type="PANTHER" id="PTHR32153">
    <property type="entry name" value="OJ000223_09.16 PROTEIN"/>
    <property type="match status" value="1"/>
</dbReference>
<organism evidence="4">
    <name type="scientific">Triticum urartu</name>
    <name type="common">Red wild einkorn</name>
    <name type="synonym">Crithodium urartu</name>
    <dbReference type="NCBI Taxonomy" id="4572"/>
    <lineage>
        <taxon>Eukaryota</taxon>
        <taxon>Viridiplantae</taxon>
        <taxon>Streptophyta</taxon>
        <taxon>Embryophyta</taxon>
        <taxon>Tracheophyta</taxon>
        <taxon>Spermatophyta</taxon>
        <taxon>Magnoliopsida</taxon>
        <taxon>Liliopsida</taxon>
        <taxon>Poales</taxon>
        <taxon>Poaceae</taxon>
        <taxon>BOP clade</taxon>
        <taxon>Pooideae</taxon>
        <taxon>Triticodae</taxon>
        <taxon>Triticeae</taxon>
        <taxon>Triticinae</taxon>
        <taxon>Triticum</taxon>
    </lineage>
</organism>
<evidence type="ECO:0000259" key="3">
    <source>
        <dbReference type="Pfam" id="PF23622"/>
    </source>
</evidence>
<dbReference type="AlphaFoldDB" id="M7ZQK3"/>
<feature type="domain" description="At1g61320/AtMIF1 LRR" evidence="3">
    <location>
        <begin position="518"/>
        <end position="785"/>
    </location>
</feature>
<feature type="coiled-coil region" evidence="1">
    <location>
        <begin position="213"/>
        <end position="327"/>
    </location>
</feature>
<dbReference type="eggNOG" id="ENOG502R40I">
    <property type="taxonomic scope" value="Eukaryota"/>
</dbReference>
<evidence type="ECO:0000313" key="4">
    <source>
        <dbReference type="EMBL" id="EMS54630.1"/>
    </source>
</evidence>
<feature type="compositionally biased region" description="Basic and acidic residues" evidence="2">
    <location>
        <begin position="112"/>
        <end position="121"/>
    </location>
</feature>
<evidence type="ECO:0000256" key="1">
    <source>
        <dbReference type="SAM" id="Coils"/>
    </source>
</evidence>
<proteinExistence type="predicted"/>
<sequence length="912" mass="103182">MYKSFFGPQVECPEITEDVGLSSNRANEQDWLTKAKLIRCSAPLPEGLENPVLEKMLQVAPFPEPLKEDTGEDDTGGRRPPTLPILTEGASISMKEDDRRRKRTAPGDSEAEASKREKKSPIEGPTSEGAFVAQSSRGDQSSSESSGLSPSQMSSSSGDLLPEMMESKTPPPDSSAPKAGDPEVSSRRASPDPVMEAMVASRTREFAHLKWQLDAADADIKLVNQRLDEAQDGAATVEALRTKLARAKEQARFSNAAALKATKELKTEKAAHGESRDKMAKMAIELKAAADRCRVLEKENLAKASDLEKAAATRKDIRSAMRAKKEELWEAGDIVAGKFFMLRRKFGDPRVTVVRSRKTMEMTGSATCLNTFCLPSLIDLISAKAARTSVLSGRWRHLPAMLSRLVINVWDFLDAFNCNNAEIVRGNEAVVKVTKSILARRDLSRNTIQFLCMTFFLREDDPISIGHAVAYAMATQKVQIAEFTILTERDNIFCDDDDLVIYGRQFMLFFDACPNAFGGLTRLNLENLRFGESDIPNVLNTCKRLNHLRLFHCDSGSWTVLQVEHTQLSELAIVNCSFERVELNSLPKLTRIVFEGWISFEDPLSFGYVPLLDTVSLTNVSLSWHKMIKLSKFLRRTPSVRRLKLGFNSEKIWVQPECLTERLAYVFHQLRFVNLSNMPEGYDLTWTLFILKATPNLKELYMSVWDHLCEMKTDAKERKSLSYSENKGAEWEPSATAFHHQSLVTLAIFGFRARDYMMNYVRRVVETAVNLKDVFLYDRLTCDKCRSIPSRFPPKWKQDRVEKFITNGIKSSAIMQFQTIGYLRPDHVDKLCLATLVIFGFQARDYMMNYIKRAMQISVNLEDVFLYDRLTCDKCHGKLPSQFPPKWQQGCVKKLNHQEDQLVGHNSLPYSR</sequence>
<reference evidence="4" key="1">
    <citation type="journal article" date="2013" name="Nature">
        <title>Draft genome of the wheat A-genome progenitor Triticum urartu.</title>
        <authorList>
            <person name="Ling H.Q."/>
            <person name="Zhao S."/>
            <person name="Liu D."/>
            <person name="Wang J."/>
            <person name="Sun H."/>
            <person name="Zhang C."/>
            <person name="Fan H."/>
            <person name="Li D."/>
            <person name="Dong L."/>
            <person name="Tao Y."/>
            <person name="Gao C."/>
            <person name="Wu H."/>
            <person name="Li Y."/>
            <person name="Cui Y."/>
            <person name="Guo X."/>
            <person name="Zheng S."/>
            <person name="Wang B."/>
            <person name="Yu K."/>
            <person name="Liang Q."/>
            <person name="Yang W."/>
            <person name="Lou X."/>
            <person name="Chen J."/>
            <person name="Feng M."/>
            <person name="Jian J."/>
            <person name="Zhang X."/>
            <person name="Luo G."/>
            <person name="Jiang Y."/>
            <person name="Liu J."/>
            <person name="Wang Z."/>
            <person name="Sha Y."/>
            <person name="Zhang B."/>
            <person name="Wu H."/>
            <person name="Tang D."/>
            <person name="Shen Q."/>
            <person name="Xue P."/>
            <person name="Zou S."/>
            <person name="Wang X."/>
            <person name="Liu X."/>
            <person name="Wang F."/>
            <person name="Yang Y."/>
            <person name="An X."/>
            <person name="Dong Z."/>
            <person name="Zhang K."/>
            <person name="Zhang X."/>
            <person name="Luo M.C."/>
            <person name="Dvorak J."/>
            <person name="Tong Y."/>
            <person name="Wang J."/>
            <person name="Yang H."/>
            <person name="Li Z."/>
            <person name="Wang D."/>
            <person name="Zhang A."/>
            <person name="Wang J."/>
        </authorList>
    </citation>
    <scope>NUCLEOTIDE SEQUENCE</scope>
</reference>
<dbReference type="Gene3D" id="3.80.10.10">
    <property type="entry name" value="Ribonuclease Inhibitor"/>
    <property type="match status" value="1"/>
</dbReference>
<name>M7ZQK3_TRIUA</name>
<dbReference type="InterPro" id="IPR044997">
    <property type="entry name" value="F-box_plant"/>
</dbReference>
<feature type="region of interest" description="Disordered" evidence="2">
    <location>
        <begin position="59"/>
        <end position="194"/>
    </location>
</feature>